<dbReference type="GO" id="GO:0006508">
    <property type="term" value="P:proteolysis"/>
    <property type="evidence" value="ECO:0007669"/>
    <property type="project" value="UniProtKB-KW"/>
</dbReference>
<dbReference type="GO" id="GO:0008234">
    <property type="term" value="F:cysteine-type peptidase activity"/>
    <property type="evidence" value="ECO:0007669"/>
    <property type="project" value="UniProtKB-KW"/>
</dbReference>
<dbReference type="Gene3D" id="2.30.30.40">
    <property type="entry name" value="SH3 Domains"/>
    <property type="match status" value="1"/>
</dbReference>
<dbReference type="InterPro" id="IPR038765">
    <property type="entry name" value="Papain-like_cys_pep_sf"/>
</dbReference>
<dbReference type="InterPro" id="IPR041382">
    <property type="entry name" value="SH3_16"/>
</dbReference>
<keyword evidence="2" id="KW-0645">Protease</keyword>
<organism evidence="6 7">
    <name type="scientific">Skermanella aerolata</name>
    <dbReference type="NCBI Taxonomy" id="393310"/>
    <lineage>
        <taxon>Bacteria</taxon>
        <taxon>Pseudomonadati</taxon>
        <taxon>Pseudomonadota</taxon>
        <taxon>Alphaproteobacteria</taxon>
        <taxon>Rhodospirillales</taxon>
        <taxon>Azospirillaceae</taxon>
        <taxon>Skermanella</taxon>
    </lineage>
</organism>
<dbReference type="PROSITE" id="PS51935">
    <property type="entry name" value="NLPC_P60"/>
    <property type="match status" value="1"/>
</dbReference>
<evidence type="ECO:0000256" key="4">
    <source>
        <dbReference type="ARBA" id="ARBA00022807"/>
    </source>
</evidence>
<reference evidence="6 7" key="1">
    <citation type="submission" date="2019-07" db="EMBL/GenBank/DDBJ databases">
        <title>Whole genome shotgun sequence of Skermanella aerolata NBRC 106429.</title>
        <authorList>
            <person name="Hosoyama A."/>
            <person name="Uohara A."/>
            <person name="Ohji S."/>
            <person name="Ichikawa N."/>
        </authorList>
    </citation>
    <scope>NUCLEOTIDE SEQUENCE [LARGE SCALE GENOMIC DNA]</scope>
    <source>
        <strain evidence="6 7">NBRC 106429</strain>
    </source>
</reference>
<dbReference type="EMBL" id="BJYZ01000027">
    <property type="protein sequence ID" value="GEO41372.1"/>
    <property type="molecule type" value="Genomic_DNA"/>
</dbReference>
<evidence type="ECO:0000313" key="6">
    <source>
        <dbReference type="EMBL" id="GEO41372.1"/>
    </source>
</evidence>
<dbReference type="RefSeq" id="WP_044431652.1">
    <property type="nucleotide sequence ID" value="NZ_BJYZ01000027.1"/>
</dbReference>
<comment type="caution">
    <text evidence="6">The sequence shown here is derived from an EMBL/GenBank/DDBJ whole genome shotgun (WGS) entry which is preliminary data.</text>
</comment>
<feature type="domain" description="NlpC/P60" evidence="5">
    <location>
        <begin position="159"/>
        <end position="278"/>
    </location>
</feature>
<dbReference type="InterPro" id="IPR051794">
    <property type="entry name" value="PG_Endopeptidase_C40"/>
</dbReference>
<evidence type="ECO:0000313" key="7">
    <source>
        <dbReference type="Proteomes" id="UP000321523"/>
    </source>
</evidence>
<evidence type="ECO:0000256" key="3">
    <source>
        <dbReference type="ARBA" id="ARBA00022801"/>
    </source>
</evidence>
<evidence type="ECO:0000259" key="5">
    <source>
        <dbReference type="PROSITE" id="PS51935"/>
    </source>
</evidence>
<comment type="similarity">
    <text evidence="1">Belongs to the peptidase C40 family.</text>
</comment>
<dbReference type="Gene3D" id="3.90.1720.10">
    <property type="entry name" value="endopeptidase domain like (from Nostoc punctiforme)"/>
    <property type="match status" value="1"/>
</dbReference>
<name>A0A512DY17_9PROT</name>
<dbReference type="InterPro" id="IPR000064">
    <property type="entry name" value="NLP_P60_dom"/>
</dbReference>
<evidence type="ECO:0000256" key="1">
    <source>
        <dbReference type="ARBA" id="ARBA00007074"/>
    </source>
</evidence>
<proteinExistence type="inferred from homology"/>
<evidence type="ECO:0000256" key="2">
    <source>
        <dbReference type="ARBA" id="ARBA00022670"/>
    </source>
</evidence>
<dbReference type="PANTHER" id="PTHR47359:SF3">
    <property type="entry name" value="NLP_P60 DOMAIN-CONTAINING PROTEIN-RELATED"/>
    <property type="match status" value="1"/>
</dbReference>
<protein>
    <submittedName>
        <fullName evidence="6">Peptidase P60</fullName>
    </submittedName>
</protein>
<dbReference type="Pfam" id="PF00877">
    <property type="entry name" value="NLPC_P60"/>
    <property type="match status" value="1"/>
</dbReference>
<keyword evidence="3" id="KW-0378">Hydrolase</keyword>
<dbReference type="SUPFAM" id="SSF54001">
    <property type="entry name" value="Cysteine proteinases"/>
    <property type="match status" value="1"/>
</dbReference>
<keyword evidence="7" id="KW-1185">Reference proteome</keyword>
<accession>A0A512DY17</accession>
<dbReference type="Pfam" id="PF18348">
    <property type="entry name" value="SH3_16"/>
    <property type="match status" value="1"/>
</dbReference>
<dbReference type="OrthoDB" id="9813368at2"/>
<dbReference type="Proteomes" id="UP000321523">
    <property type="component" value="Unassembled WGS sequence"/>
</dbReference>
<sequence>MSLSLPDPRTNPYRPDLAAAHLEGLVQAERFIEGVPCQLRTGFATVKAQPDFEARQTTQALFGETVTVYEEHDGWVWGQIETDGYVGYLRLDTLWGETPVPTHRVSAIRTFLFPEPDLKSPTLDVLSLTSRVAVTGETNGFAELEQGGWVFMKHLAGLDEVAPDYVATARKLTGAPYLWGGKTSMGLDCSGLVQVALDAAGLTVPRDSDQQAQAIGEAVADVSALRRGDIVFFPGHVGIMTGPDLLLHANAFHMMVTEEPLAEVVARGAQITGVRRIA</sequence>
<gene>
    <name evidence="6" type="ORF">SAE02_55200</name>
</gene>
<dbReference type="AlphaFoldDB" id="A0A512DY17"/>
<keyword evidence="4" id="KW-0788">Thiol protease</keyword>
<dbReference type="PANTHER" id="PTHR47359">
    <property type="entry name" value="PEPTIDOGLYCAN DL-ENDOPEPTIDASE CWLO"/>
    <property type="match status" value="1"/>
</dbReference>